<dbReference type="Proteomes" id="UP001500266">
    <property type="component" value="Unassembled WGS sequence"/>
</dbReference>
<evidence type="ECO:0000256" key="1">
    <source>
        <dbReference type="ARBA" id="ARBA00000086"/>
    </source>
</evidence>
<reference evidence="7" key="1">
    <citation type="journal article" date="2019" name="Int. J. Syst. Evol. Microbiol.">
        <title>The Global Catalogue of Microorganisms (GCM) 10K type strain sequencing project: providing services to taxonomists for standard genome sequencing and annotation.</title>
        <authorList>
            <consortium name="The Broad Institute Genomics Platform"/>
            <consortium name="The Broad Institute Genome Sequencing Center for Infectious Disease"/>
            <person name="Wu L."/>
            <person name="Ma J."/>
        </authorList>
    </citation>
    <scope>NUCLEOTIDE SEQUENCE [LARGE SCALE GENOMIC DNA]</scope>
    <source>
        <strain evidence="7">JCM 17316</strain>
    </source>
</reference>
<evidence type="ECO:0000256" key="3">
    <source>
        <dbReference type="ARBA" id="ARBA00022763"/>
    </source>
</evidence>
<comment type="catalytic activity">
    <reaction evidence="1">
        <text>Hydrolysis of alkylated DNA, releasing 3-methyladenine, 3-methylguanine, 7-methylguanine and 7-methyladenine.</text>
        <dbReference type="EC" id="3.2.2.21"/>
    </reaction>
</comment>
<keyword evidence="3" id="KW-0227">DNA damage</keyword>
<dbReference type="PANTHER" id="PTHR43003">
    <property type="entry name" value="DNA-3-METHYLADENINE GLYCOSYLASE"/>
    <property type="match status" value="1"/>
</dbReference>
<dbReference type="InterPro" id="IPR011257">
    <property type="entry name" value="DNA_glycosylase"/>
</dbReference>
<gene>
    <name evidence="6" type="ORF">GCM10022416_05010</name>
</gene>
<evidence type="ECO:0000256" key="4">
    <source>
        <dbReference type="ARBA" id="ARBA00023204"/>
    </source>
</evidence>
<sequence>MVARAQAGTPAVSPTGVRRWRPPWPLDLRATLDPLRRGPHDPAFRVEPDGALWRASLTPDGPGTLRLRLRRGVVDAAAWGPGAAWLLDGVPDLLGAGDPAEEFRARHPVVREAVRLRPGLRVGRTGRVFEALVPAVLEQKVPAAEAWRAWGYLLRRFGEPAPGTEDLPGGPMRVPPPPEVWARIPSWEWHRSGAEPVRARTIIGAARVAARLEEDPAERRLCSLPGIGPWTAAEVRQRAVGDADAVSVGDYHLPGLVGRALAGREVDDAGMLELLEPYAGHRHRVTRLLAPFGGTGRPRRGPRLPVRDYRRF</sequence>
<evidence type="ECO:0000256" key="5">
    <source>
        <dbReference type="SAM" id="MobiDB-lite"/>
    </source>
</evidence>
<feature type="region of interest" description="Disordered" evidence="5">
    <location>
        <begin position="291"/>
        <end position="312"/>
    </location>
</feature>
<dbReference type="InterPro" id="IPR051912">
    <property type="entry name" value="Alkylbase_DNA_Glycosylase/TA"/>
</dbReference>
<dbReference type="EC" id="3.2.2.21" evidence="2"/>
<evidence type="ECO:0000313" key="6">
    <source>
        <dbReference type="EMBL" id="GAA4128916.1"/>
    </source>
</evidence>
<dbReference type="SUPFAM" id="SSF48150">
    <property type="entry name" value="DNA-glycosylase"/>
    <property type="match status" value="1"/>
</dbReference>
<protein>
    <recommendedName>
        <fullName evidence="2">DNA-3-methyladenine glycosylase II</fullName>
        <ecNumber evidence="2">3.2.2.21</ecNumber>
    </recommendedName>
</protein>
<comment type="caution">
    <text evidence="6">The sequence shown here is derived from an EMBL/GenBank/DDBJ whole genome shotgun (WGS) entry which is preliminary data.</text>
</comment>
<dbReference type="CDD" id="cd00056">
    <property type="entry name" value="ENDO3c"/>
    <property type="match status" value="1"/>
</dbReference>
<dbReference type="RefSeq" id="WP_345016942.1">
    <property type="nucleotide sequence ID" value="NZ_BAABDO010000004.1"/>
</dbReference>
<dbReference type="EMBL" id="BAABDO010000004">
    <property type="protein sequence ID" value="GAA4128916.1"/>
    <property type="molecule type" value="Genomic_DNA"/>
</dbReference>
<evidence type="ECO:0000256" key="2">
    <source>
        <dbReference type="ARBA" id="ARBA00012000"/>
    </source>
</evidence>
<dbReference type="InterPro" id="IPR003265">
    <property type="entry name" value="HhH-GPD_domain"/>
</dbReference>
<organism evidence="6 7">
    <name type="scientific">Actinomadura keratinilytica</name>
    <dbReference type="NCBI Taxonomy" id="547461"/>
    <lineage>
        <taxon>Bacteria</taxon>
        <taxon>Bacillati</taxon>
        <taxon>Actinomycetota</taxon>
        <taxon>Actinomycetes</taxon>
        <taxon>Streptosporangiales</taxon>
        <taxon>Thermomonosporaceae</taxon>
        <taxon>Actinomadura</taxon>
    </lineage>
</organism>
<accession>A0ABP7Y0T6</accession>
<keyword evidence="4" id="KW-0234">DNA repair</keyword>
<dbReference type="PANTHER" id="PTHR43003:SF6">
    <property type="entry name" value="DNA GLYCOSYLASE"/>
    <property type="match status" value="1"/>
</dbReference>
<proteinExistence type="predicted"/>
<evidence type="ECO:0000313" key="7">
    <source>
        <dbReference type="Proteomes" id="UP001500266"/>
    </source>
</evidence>
<keyword evidence="7" id="KW-1185">Reference proteome</keyword>
<dbReference type="Gene3D" id="1.10.340.30">
    <property type="entry name" value="Hypothetical protein, domain 2"/>
    <property type="match status" value="1"/>
</dbReference>
<name>A0ABP7Y0T6_9ACTN</name>